<dbReference type="InterPro" id="IPR020013">
    <property type="entry name" value="Flagellar_FlgE/F/G"/>
</dbReference>
<proteinExistence type="inferred from homology"/>
<keyword evidence="6" id="KW-0969">Cilium</keyword>
<dbReference type="SUPFAM" id="SSF117143">
    <property type="entry name" value="Flagellar hook protein flgE"/>
    <property type="match status" value="1"/>
</dbReference>
<reference evidence="7" key="1">
    <citation type="submission" date="2021-04" db="EMBL/GenBank/DDBJ databases">
        <title>A novel Synergistetes isolate from a pyrite-forming mixed culture.</title>
        <authorList>
            <person name="Bunk B."/>
            <person name="Sproer C."/>
            <person name="Spring S."/>
            <person name="Pester M."/>
        </authorList>
    </citation>
    <scope>NUCLEOTIDE SEQUENCE [LARGE SCALE GENOMIC DNA]</scope>
    <source>
        <strain evidence="7">J.5.4.2-T.3.5.2</strain>
    </source>
</reference>
<dbReference type="NCBIfam" id="TIGR03506">
    <property type="entry name" value="FlgEFG_subfam"/>
    <property type="match status" value="1"/>
</dbReference>
<dbReference type="InterPro" id="IPR053967">
    <property type="entry name" value="LlgE_F_G-like_D1"/>
</dbReference>
<keyword evidence="7" id="KW-1185">Reference proteome</keyword>
<sequence>MFRGIYTGTSAMLVQSAGIDVAANNLANVGTSGFRGRRAVNEAFPSLLMSRIEADEKRFGVERRLVLGGKTPIGDAALTTVLSETALRTSAGSVQVTGNPLDVAAGEEGYFVVTDDGGNVFYTRSGHFVRDDQGRLVTHDGYRVQGDGGDIEFGEGQELLIGDGGQISVDGEIVGNLRFVTFENPTWLRQVGKSLVTETEASGAAQDLDNYRIIPGALEMSNVHVVEEMVRMMDAHRAYEASAKCVTTQDESASRLTTAFGKTG</sequence>
<gene>
    <name evidence="6" type="ORF">KAR29_08950</name>
</gene>
<dbReference type="Proteomes" id="UP000671879">
    <property type="component" value="Chromosome"/>
</dbReference>
<accession>A0A9Q7EU63</accession>
<comment type="similarity">
    <text evidence="1 2">Belongs to the flagella basal body rod proteins family.</text>
</comment>
<dbReference type="Pfam" id="PF22692">
    <property type="entry name" value="LlgE_F_G_D1"/>
    <property type="match status" value="1"/>
</dbReference>
<keyword evidence="2" id="KW-0975">Bacterial flagellum</keyword>
<evidence type="ECO:0000259" key="4">
    <source>
        <dbReference type="Pfam" id="PF06429"/>
    </source>
</evidence>
<dbReference type="KEGG" id="aram:KAR29_08950"/>
<dbReference type="RefSeq" id="WP_274372659.1">
    <property type="nucleotide sequence ID" value="NZ_CP072943.1"/>
</dbReference>
<protein>
    <submittedName>
        <fullName evidence="6">Flagellar hook-basal body protein</fullName>
    </submittedName>
</protein>
<name>A0A9Q7EU63_9BACT</name>
<dbReference type="AlphaFoldDB" id="A0A9Q7EU63"/>
<evidence type="ECO:0000256" key="1">
    <source>
        <dbReference type="ARBA" id="ARBA00009677"/>
    </source>
</evidence>
<dbReference type="PANTHER" id="PTHR30435:SF19">
    <property type="entry name" value="FLAGELLAR BASAL-BODY ROD PROTEIN FLGG"/>
    <property type="match status" value="1"/>
</dbReference>
<organism evidence="6 7">
    <name type="scientific">Aminithiophilus ramosus</name>
    <dbReference type="NCBI Taxonomy" id="3029084"/>
    <lineage>
        <taxon>Bacteria</taxon>
        <taxon>Thermotogati</taxon>
        <taxon>Synergistota</taxon>
        <taxon>Synergistia</taxon>
        <taxon>Synergistales</taxon>
        <taxon>Aminithiophilaceae</taxon>
        <taxon>Aminithiophilus</taxon>
    </lineage>
</organism>
<dbReference type="GO" id="GO:0009425">
    <property type="term" value="C:bacterial-type flagellum basal body"/>
    <property type="evidence" value="ECO:0007669"/>
    <property type="project" value="UniProtKB-SubCell"/>
</dbReference>
<evidence type="ECO:0000259" key="3">
    <source>
        <dbReference type="Pfam" id="PF00460"/>
    </source>
</evidence>
<dbReference type="PANTHER" id="PTHR30435">
    <property type="entry name" value="FLAGELLAR PROTEIN"/>
    <property type="match status" value="1"/>
</dbReference>
<dbReference type="Pfam" id="PF00460">
    <property type="entry name" value="Flg_bb_rod"/>
    <property type="match status" value="1"/>
</dbReference>
<dbReference type="InterPro" id="IPR037925">
    <property type="entry name" value="FlgE/F/G-like"/>
</dbReference>
<dbReference type="GO" id="GO:0071978">
    <property type="term" value="P:bacterial-type flagellum-dependent swarming motility"/>
    <property type="evidence" value="ECO:0007669"/>
    <property type="project" value="TreeGrafter"/>
</dbReference>
<evidence type="ECO:0000256" key="2">
    <source>
        <dbReference type="RuleBase" id="RU362116"/>
    </source>
</evidence>
<dbReference type="InterPro" id="IPR010930">
    <property type="entry name" value="Flg_bb/hook_C_dom"/>
</dbReference>
<evidence type="ECO:0000259" key="5">
    <source>
        <dbReference type="Pfam" id="PF22692"/>
    </source>
</evidence>
<evidence type="ECO:0000313" key="6">
    <source>
        <dbReference type="EMBL" id="QTX31493.1"/>
    </source>
</evidence>
<dbReference type="Pfam" id="PF06429">
    <property type="entry name" value="Flg_bbr_C"/>
    <property type="match status" value="1"/>
</dbReference>
<feature type="domain" description="Flagellar basal body rod protein N-terminal" evidence="3">
    <location>
        <begin position="5"/>
        <end position="35"/>
    </location>
</feature>
<evidence type="ECO:0000313" key="7">
    <source>
        <dbReference type="Proteomes" id="UP000671879"/>
    </source>
</evidence>
<dbReference type="EMBL" id="CP072943">
    <property type="protein sequence ID" value="QTX31493.1"/>
    <property type="molecule type" value="Genomic_DNA"/>
</dbReference>
<dbReference type="InterPro" id="IPR001444">
    <property type="entry name" value="Flag_bb_rod_N"/>
</dbReference>
<keyword evidence="6" id="KW-0282">Flagellum</keyword>
<keyword evidence="6" id="KW-0966">Cell projection</keyword>
<feature type="domain" description="Flagellar basal-body/hook protein C-terminal" evidence="4">
    <location>
        <begin position="215"/>
        <end position="257"/>
    </location>
</feature>
<feature type="domain" description="Flagellar hook protein FlgE/F/G-like D1" evidence="5">
    <location>
        <begin position="108"/>
        <end position="169"/>
    </location>
</feature>
<comment type="subcellular location">
    <subcellularLocation>
        <location evidence="2">Bacterial flagellum basal body</location>
    </subcellularLocation>
</comment>